<protein>
    <submittedName>
        <fullName evidence="2">Uncharacterized protein</fullName>
    </submittedName>
</protein>
<accession>A0ABS2II94</accession>
<keyword evidence="3" id="KW-1185">Reference proteome</keyword>
<comment type="caution">
    <text evidence="2">The sequence shown here is derived from an EMBL/GenBank/DDBJ whole genome shotgun (WGS) entry which is preliminary data.</text>
</comment>
<feature type="compositionally biased region" description="Pro residues" evidence="1">
    <location>
        <begin position="51"/>
        <end position="62"/>
    </location>
</feature>
<proteinExistence type="predicted"/>
<sequence>MSPDPRNPDLINPPLDDEENLERIVDPEEPVDPNSPRDPGNPLPQRAPGVDSPPPRKQSPRP</sequence>
<evidence type="ECO:0000256" key="1">
    <source>
        <dbReference type="SAM" id="MobiDB-lite"/>
    </source>
</evidence>
<dbReference type="EMBL" id="JAFEUP010000006">
    <property type="protein sequence ID" value="MBM7062785.1"/>
    <property type="molecule type" value="Genomic_DNA"/>
</dbReference>
<reference evidence="2 3" key="1">
    <citation type="submission" date="2021-02" db="EMBL/GenBank/DDBJ databases">
        <authorList>
            <person name="Lee D.-H."/>
        </authorList>
    </citation>
    <scope>NUCLEOTIDE SEQUENCE [LARGE SCALE GENOMIC DNA]</scope>
    <source>
        <strain evidence="2 3">UL073</strain>
    </source>
</reference>
<evidence type="ECO:0000313" key="2">
    <source>
        <dbReference type="EMBL" id="MBM7062785.1"/>
    </source>
</evidence>
<name>A0ABS2II94_9GAMM</name>
<evidence type="ECO:0000313" key="3">
    <source>
        <dbReference type="Proteomes" id="UP000717995"/>
    </source>
</evidence>
<dbReference type="Proteomes" id="UP000717995">
    <property type="component" value="Unassembled WGS sequence"/>
</dbReference>
<dbReference type="RefSeq" id="WP_205349968.1">
    <property type="nucleotide sequence ID" value="NZ_JAFEUP010000006.1"/>
</dbReference>
<feature type="region of interest" description="Disordered" evidence="1">
    <location>
        <begin position="1"/>
        <end position="62"/>
    </location>
</feature>
<organism evidence="2 3">
    <name type="scientific">Zestomonas insulae</name>
    <dbReference type="NCBI Taxonomy" id="2809017"/>
    <lineage>
        <taxon>Bacteria</taxon>
        <taxon>Pseudomonadati</taxon>
        <taxon>Pseudomonadota</taxon>
        <taxon>Gammaproteobacteria</taxon>
        <taxon>Pseudomonadales</taxon>
        <taxon>Pseudomonadaceae</taxon>
        <taxon>Zestomonas</taxon>
    </lineage>
</organism>
<gene>
    <name evidence="2" type="ORF">JQX08_18890</name>
</gene>